<gene>
    <name evidence="1" type="ORF">ARN_04530</name>
</gene>
<proteinExistence type="predicted"/>
<accession>D2TWL9</accession>
<reference evidence="1" key="1">
    <citation type="journal article" date="2010" name="Insect Mol. Biol.">
        <title>The draft genome sequence of Arsenophonus nasoniae, son-killer bacterium of Nasonia vitripennis, reveals genes associated with virulence and symbiosis.</title>
        <authorList>
            <person name="Wilkes T."/>
            <person name="Darby A.C."/>
            <person name="Choi J."/>
            <person name="Colborne J.K."/>
            <person name="Werren J.H."/>
            <person name="Hurst G.D.D."/>
        </authorList>
    </citation>
    <scope>NUCLEOTIDE SEQUENCE</scope>
</reference>
<protein>
    <submittedName>
        <fullName evidence="1">Putative transposase</fullName>
    </submittedName>
</protein>
<name>D2TWL9_9GAMM</name>
<dbReference type="AlphaFoldDB" id="D2TWL9"/>
<sequence length="23" mass="2854">MHDFCVYLFTFILCRYNIIVDNN</sequence>
<dbReference type="EMBL" id="FN545159">
    <property type="protein sequence ID" value="CBA71774.1"/>
    <property type="molecule type" value="Genomic_DNA"/>
</dbReference>
<evidence type="ECO:0000313" key="1">
    <source>
        <dbReference type="EMBL" id="CBA71774.1"/>
    </source>
</evidence>
<organism evidence="1">
    <name type="scientific">Arsenophonus nasoniae</name>
    <name type="common">son-killer infecting Nasonia vitripennis</name>
    <dbReference type="NCBI Taxonomy" id="638"/>
    <lineage>
        <taxon>Bacteria</taxon>
        <taxon>Pseudomonadati</taxon>
        <taxon>Pseudomonadota</taxon>
        <taxon>Gammaproteobacteria</taxon>
        <taxon>Enterobacterales</taxon>
        <taxon>Morganellaceae</taxon>
        <taxon>Arsenophonus</taxon>
    </lineage>
</organism>